<dbReference type="InterPro" id="IPR002081">
    <property type="entry name" value="Cryptochrome/DNA_photolyase_1"/>
</dbReference>
<dbReference type="EMBL" id="BAABEZ010000022">
    <property type="protein sequence ID" value="GAA4456604.1"/>
    <property type="molecule type" value="Genomic_DNA"/>
</dbReference>
<evidence type="ECO:0000256" key="6">
    <source>
        <dbReference type="RuleBase" id="RU004182"/>
    </source>
</evidence>
<organism evidence="8 9">
    <name type="scientific">Rurimicrobium arvi</name>
    <dbReference type="NCBI Taxonomy" id="2049916"/>
    <lineage>
        <taxon>Bacteria</taxon>
        <taxon>Pseudomonadati</taxon>
        <taxon>Bacteroidota</taxon>
        <taxon>Chitinophagia</taxon>
        <taxon>Chitinophagales</taxon>
        <taxon>Chitinophagaceae</taxon>
        <taxon>Rurimicrobium</taxon>
    </lineage>
</organism>
<evidence type="ECO:0000256" key="4">
    <source>
        <dbReference type="ARBA" id="ARBA00022827"/>
    </source>
</evidence>
<accession>A0ABP8MUZ5</accession>
<dbReference type="PANTHER" id="PTHR11455:SF9">
    <property type="entry name" value="CRYPTOCHROME CIRCADIAN CLOCK 5 ISOFORM X1"/>
    <property type="match status" value="1"/>
</dbReference>
<keyword evidence="5 6" id="KW-0157">Chromophore</keyword>
<dbReference type="InterPro" id="IPR014729">
    <property type="entry name" value="Rossmann-like_a/b/a_fold"/>
</dbReference>
<dbReference type="Gene3D" id="1.25.40.80">
    <property type="match status" value="1"/>
</dbReference>
<evidence type="ECO:0000256" key="1">
    <source>
        <dbReference type="ARBA" id="ARBA00001932"/>
    </source>
</evidence>
<sequence>MHKKQSVAICWFRRDLRLNDHAALYHALRSGLPVLPLFIFDTTILSRLEDKADRRVDMIHQVVGGLQEQLRTLGSDMLVAHGTPEEVFRHLLQEYNVAAVYANRDYEPAAIERDNTIAAICTAAGIEYHNSKDQVIFEPQEILKDDGTPYTVYTPYSKRWLARLNPFFLKAYPVEQYFSALLQFRDKQLPSLQQLGFRKTDFTYKAPELPHQVIARYGETRDFPAVEGTSHLAPHLRFGTISIRQLAAFAQKKNLVYLKELAWREFFMSILFHFPRVEQHPFKQAYAGIKWRNSEAEFDAWRKGQTGYPMVDAGMRELNTTGTMHNRVRMVVASFLTKHLLINWQWGEAYFAKKLMDFDLSANNGNWQWAAGCGCDSAPYFRVFNPSEQVKKFDPDLKYIRKWVPELDSLSYPQPIVEHSFARDRALKAYKEALNNQ</sequence>
<dbReference type="Gene3D" id="1.10.579.10">
    <property type="entry name" value="DNA Cyclobutane Dipyrimidine Photolyase, subunit A, domain 3"/>
    <property type="match status" value="1"/>
</dbReference>
<dbReference type="Pfam" id="PF00875">
    <property type="entry name" value="DNA_photolyase"/>
    <property type="match status" value="1"/>
</dbReference>
<comment type="caution">
    <text evidence="8">The sequence shown here is derived from an EMBL/GenBank/DDBJ whole genome shotgun (WGS) entry which is preliminary data.</text>
</comment>
<comment type="cofactor">
    <cofactor evidence="2">
        <name>FAD</name>
        <dbReference type="ChEBI" id="CHEBI:57692"/>
    </cofactor>
</comment>
<dbReference type="SUPFAM" id="SSF52425">
    <property type="entry name" value="Cryptochrome/photolyase, N-terminal domain"/>
    <property type="match status" value="1"/>
</dbReference>
<reference evidence="9" key="1">
    <citation type="journal article" date="2019" name="Int. J. Syst. Evol. Microbiol.">
        <title>The Global Catalogue of Microorganisms (GCM) 10K type strain sequencing project: providing services to taxonomists for standard genome sequencing and annotation.</title>
        <authorList>
            <consortium name="The Broad Institute Genomics Platform"/>
            <consortium name="The Broad Institute Genome Sequencing Center for Infectious Disease"/>
            <person name="Wu L."/>
            <person name="Ma J."/>
        </authorList>
    </citation>
    <scope>NUCLEOTIDE SEQUENCE [LARGE SCALE GENOMIC DNA]</scope>
    <source>
        <strain evidence="9">JCM 31921</strain>
    </source>
</reference>
<evidence type="ECO:0000259" key="7">
    <source>
        <dbReference type="PROSITE" id="PS51645"/>
    </source>
</evidence>
<dbReference type="SUPFAM" id="SSF48173">
    <property type="entry name" value="Cryptochrome/photolyase FAD-binding domain"/>
    <property type="match status" value="1"/>
</dbReference>
<comment type="cofactor">
    <cofactor evidence="1">
        <name>(6R)-5,10-methylene-5,6,7,8-tetrahydrofolate</name>
        <dbReference type="ChEBI" id="CHEBI:15636"/>
    </cofactor>
</comment>
<dbReference type="PROSITE" id="PS00394">
    <property type="entry name" value="DNA_PHOTOLYASES_1_1"/>
    <property type="match status" value="1"/>
</dbReference>
<gene>
    <name evidence="8" type="ORF">GCM10023092_22090</name>
</gene>
<protein>
    <submittedName>
        <fullName evidence="8">Deoxyribodipyrimidine photo-lyase</fullName>
    </submittedName>
</protein>
<evidence type="ECO:0000313" key="9">
    <source>
        <dbReference type="Proteomes" id="UP001501410"/>
    </source>
</evidence>
<dbReference type="PANTHER" id="PTHR11455">
    <property type="entry name" value="CRYPTOCHROME"/>
    <property type="match status" value="1"/>
</dbReference>
<keyword evidence="3 6" id="KW-0285">Flavoprotein</keyword>
<dbReference type="InterPro" id="IPR036155">
    <property type="entry name" value="Crypto/Photolyase_N_sf"/>
</dbReference>
<dbReference type="Proteomes" id="UP001501410">
    <property type="component" value="Unassembled WGS sequence"/>
</dbReference>
<dbReference type="RefSeq" id="WP_344826860.1">
    <property type="nucleotide sequence ID" value="NZ_BAABEZ010000022.1"/>
</dbReference>
<proteinExistence type="inferred from homology"/>
<evidence type="ECO:0000256" key="5">
    <source>
        <dbReference type="ARBA" id="ARBA00022991"/>
    </source>
</evidence>
<keyword evidence="9" id="KW-1185">Reference proteome</keyword>
<evidence type="ECO:0000256" key="2">
    <source>
        <dbReference type="ARBA" id="ARBA00001974"/>
    </source>
</evidence>
<dbReference type="InterPro" id="IPR005101">
    <property type="entry name" value="Cryptochr/Photolyase_FAD-bd"/>
</dbReference>
<dbReference type="PROSITE" id="PS00691">
    <property type="entry name" value="DNA_PHOTOLYASES_1_2"/>
    <property type="match status" value="1"/>
</dbReference>
<dbReference type="Gene3D" id="3.40.50.620">
    <property type="entry name" value="HUPs"/>
    <property type="match status" value="1"/>
</dbReference>
<dbReference type="PRINTS" id="PR00147">
    <property type="entry name" value="DNAPHOTLYASE"/>
</dbReference>
<comment type="similarity">
    <text evidence="6">Belongs to the DNA photolyase family.</text>
</comment>
<evidence type="ECO:0000313" key="8">
    <source>
        <dbReference type="EMBL" id="GAA4456604.1"/>
    </source>
</evidence>
<name>A0ABP8MUZ5_9BACT</name>
<dbReference type="InterPro" id="IPR006050">
    <property type="entry name" value="DNA_photolyase_N"/>
</dbReference>
<dbReference type="InterPro" id="IPR036134">
    <property type="entry name" value="Crypto/Photolyase_FAD-like_sf"/>
</dbReference>
<keyword evidence="4 6" id="KW-0274">FAD</keyword>
<dbReference type="InterPro" id="IPR018394">
    <property type="entry name" value="DNA_photolyase_1_CS_C"/>
</dbReference>
<evidence type="ECO:0000256" key="3">
    <source>
        <dbReference type="ARBA" id="ARBA00022630"/>
    </source>
</evidence>
<feature type="domain" description="Photolyase/cryptochrome alpha/beta" evidence="7">
    <location>
        <begin position="6"/>
        <end position="136"/>
    </location>
</feature>
<dbReference type="Pfam" id="PF03441">
    <property type="entry name" value="FAD_binding_7"/>
    <property type="match status" value="1"/>
</dbReference>
<dbReference type="PROSITE" id="PS51645">
    <property type="entry name" value="PHR_CRY_ALPHA_BETA"/>
    <property type="match status" value="1"/>
</dbReference>